<reference evidence="1 3" key="1">
    <citation type="journal article" date="2014" name="Virology">
        <title>The complete genome sequence of the Alphaentomopoxvirus Anomala cuprea entomopoxvirus, including its terminal hairpin loop sequences, suggests a potentially unique mode of apoptosis inhibition and mode of DNA replication.</title>
        <authorList>
            <person name="Mitsuhashi W."/>
            <person name="Miyamoto K."/>
            <person name="Wada S."/>
        </authorList>
    </citation>
    <scope>NUCLEOTIDE SEQUENCE [LARGE SCALE GENOMIC DNA]</scope>
    <source>
        <strain evidence="1">CV6M</strain>
    </source>
</reference>
<protein>
    <submittedName>
        <fullName evidence="1 2">Putative antirepressor</fullName>
    </submittedName>
</protein>
<dbReference type="OrthoDB" id="5682at10239"/>
<accession>W6JL65</accession>
<dbReference type="RefSeq" id="YP_009001479.1">
    <property type="nucleotide sequence ID" value="NC_023426.1"/>
</dbReference>
<sequence length="90" mass="10839">MIYNFYKHRVKIIIYFKMENQLSLLNIDELDYKSFTSLAQEFIDNFNKIFEYNNKEIKMIGNINDPYFKAKDILEILGYTNHKSTVSKIL</sequence>
<dbReference type="KEGG" id="vg:18263435"/>
<dbReference type="RefSeq" id="YP_009001731.1">
    <property type="nucleotide sequence ID" value="NC_023426.1"/>
</dbReference>
<dbReference type="EMBL" id="AP013055">
    <property type="protein sequence ID" value="BAO49366.1"/>
    <property type="molecule type" value="Genomic_DNA"/>
</dbReference>
<proteinExistence type="predicted"/>
<keyword evidence="3" id="KW-1185">Reference proteome</keyword>
<dbReference type="GeneID" id="18263435"/>
<name>W6JL65_9POXV</name>
<dbReference type="EMBL" id="AP013055">
    <property type="protein sequence ID" value="BAO49618.1"/>
    <property type="molecule type" value="Genomic_DNA"/>
</dbReference>
<organism evidence="1 3">
    <name type="scientific">Alphaentomopoxvirus acuprea</name>
    <dbReference type="NCBI Taxonomy" id="62099"/>
    <lineage>
        <taxon>Viruses</taxon>
        <taxon>Varidnaviria</taxon>
        <taxon>Bamfordvirae</taxon>
        <taxon>Nucleocytoviricota</taxon>
        <taxon>Pokkesviricetes</taxon>
        <taxon>Chitovirales</taxon>
        <taxon>Poxviridae</taxon>
        <taxon>Entomopoxvirinae</taxon>
        <taxon>Alphaentomopoxvirus</taxon>
    </lineage>
</organism>
<dbReference type="GeneID" id="18263687"/>
<evidence type="ECO:0000313" key="1">
    <source>
        <dbReference type="EMBL" id="BAO49366.1"/>
    </source>
</evidence>
<dbReference type="KEGG" id="vg:18263687"/>
<evidence type="ECO:0000313" key="3">
    <source>
        <dbReference type="Proteomes" id="UP000174145"/>
    </source>
</evidence>
<dbReference type="Proteomes" id="UP000174145">
    <property type="component" value="Segment"/>
</dbReference>
<evidence type="ECO:0000313" key="2">
    <source>
        <dbReference type="EMBL" id="BAO49618.1"/>
    </source>
</evidence>